<dbReference type="InterPro" id="IPR000780">
    <property type="entry name" value="CheR_MeTrfase"/>
</dbReference>
<keyword evidence="7" id="KW-1185">Reference proteome</keyword>
<evidence type="ECO:0000259" key="5">
    <source>
        <dbReference type="PROSITE" id="PS50123"/>
    </source>
</evidence>
<evidence type="ECO:0000313" key="6">
    <source>
        <dbReference type="EMBL" id="AEF84657.1"/>
    </source>
</evidence>
<dbReference type="SMART" id="SM00138">
    <property type="entry name" value="MeTrc"/>
    <property type="match status" value="1"/>
</dbReference>
<evidence type="ECO:0000313" key="7">
    <source>
        <dbReference type="Proteomes" id="UP000009223"/>
    </source>
</evidence>
<evidence type="ECO:0000256" key="4">
    <source>
        <dbReference type="SAM" id="MobiDB-lite"/>
    </source>
</evidence>
<dbReference type="STRING" id="545694.TREPR_1658"/>
<proteinExistence type="predicted"/>
<feature type="compositionally biased region" description="Basic and acidic residues" evidence="4">
    <location>
        <begin position="286"/>
        <end position="311"/>
    </location>
</feature>
<dbReference type="KEGG" id="tpi:TREPR_1658"/>
<feature type="domain" description="CheR-type methyltransferase" evidence="5">
    <location>
        <begin position="40"/>
        <end position="258"/>
    </location>
</feature>
<dbReference type="PROSITE" id="PS50123">
    <property type="entry name" value="CHER"/>
    <property type="match status" value="1"/>
</dbReference>
<dbReference type="Gene3D" id="3.40.50.150">
    <property type="entry name" value="Vaccinia Virus protein VP39"/>
    <property type="match status" value="1"/>
</dbReference>
<dbReference type="InterPro" id="IPR029063">
    <property type="entry name" value="SAM-dependent_MTases_sf"/>
</dbReference>
<organism evidence="6 7">
    <name type="scientific">Treponema primitia (strain ATCC BAA-887 / DSM 12427 / ZAS-2)</name>
    <dbReference type="NCBI Taxonomy" id="545694"/>
    <lineage>
        <taxon>Bacteria</taxon>
        <taxon>Pseudomonadati</taxon>
        <taxon>Spirochaetota</taxon>
        <taxon>Spirochaetia</taxon>
        <taxon>Spirochaetales</taxon>
        <taxon>Treponemataceae</taxon>
        <taxon>Treponema</taxon>
    </lineage>
</organism>
<dbReference type="RefSeq" id="WP_015708465.1">
    <property type="nucleotide sequence ID" value="NC_015578.1"/>
</dbReference>
<evidence type="ECO:0000256" key="3">
    <source>
        <dbReference type="ARBA" id="ARBA00022691"/>
    </source>
</evidence>
<dbReference type="HOGENOM" id="CLU_498685_0_0_12"/>
<name>F5YNN6_TREPZ</name>
<evidence type="ECO:0000256" key="1">
    <source>
        <dbReference type="ARBA" id="ARBA00022603"/>
    </source>
</evidence>
<keyword evidence="2 6" id="KW-0808">Transferase</keyword>
<dbReference type="PANTHER" id="PTHR24422">
    <property type="entry name" value="CHEMOTAXIS PROTEIN METHYLTRANSFERASE"/>
    <property type="match status" value="1"/>
</dbReference>
<dbReference type="eggNOG" id="COG1352">
    <property type="taxonomic scope" value="Bacteria"/>
</dbReference>
<dbReference type="InterPro" id="IPR050903">
    <property type="entry name" value="Bact_Chemotaxis_MeTrfase"/>
</dbReference>
<dbReference type="Pfam" id="PF01739">
    <property type="entry name" value="CheR"/>
    <property type="match status" value="1"/>
</dbReference>
<dbReference type="EMBL" id="CP001843">
    <property type="protein sequence ID" value="AEF84657.1"/>
    <property type="molecule type" value="Genomic_DNA"/>
</dbReference>
<sequence>MSDKTPLTRQFPDPVPVDPVLDKLSRWVENALGIKAGEDALQKLREYMEKQFNPNIFQFPGAFEWSLSSREERFKIARFLTINETYFFREEPHFYLLLKELLPRFARLNRPLRVCSAACSAGCEAYSLAMLMDHYSRTTAFLDFKIEAFDISQDMIEVAKQGRYTSNTFRDDGNHWKYILDEYLTEKDGEYMVNNKLKEKIHFFPHNIMDGLDQASFDLILFRNALIYFSAESRVKLLDSLTKSLTEGGVLLFGIAETPSVSHPLLRNKNAQGAFYFQKDSTPPSEEDRRNSDRQASDRRDQDRRSTDRRVLNMKASELNFPDRRVQDRRAQERRTLDRRFPDIRSEQAAGTAAPKPQPPPNSEAPGKAGLTVNMKTISALIEQGESLQAAERLLMVLKEPAAGPADLPASGRAAVTEEETIAAVISLLSLEDFAGANLVLSLMEKKPKSAFTKFLRGEYNYHLNKVKEAEAGYKEASSLNSAFWPAFYRMSLLAAGGNRTRYEYKIKKALESIDMGKDMYYECLIGGFSPDYYRRILEKRLSAEV</sequence>
<dbReference type="PANTHER" id="PTHR24422:SF19">
    <property type="entry name" value="CHEMOTAXIS PROTEIN METHYLTRANSFERASE"/>
    <property type="match status" value="1"/>
</dbReference>
<dbReference type="SUPFAM" id="SSF53335">
    <property type="entry name" value="S-adenosyl-L-methionine-dependent methyltransferases"/>
    <property type="match status" value="1"/>
</dbReference>
<feature type="compositionally biased region" description="Basic and acidic residues" evidence="4">
    <location>
        <begin position="321"/>
        <end position="346"/>
    </location>
</feature>
<keyword evidence="3" id="KW-0949">S-adenosyl-L-methionine</keyword>
<feature type="region of interest" description="Disordered" evidence="4">
    <location>
        <begin position="277"/>
        <end position="369"/>
    </location>
</feature>
<reference evidence="7" key="1">
    <citation type="submission" date="2009-12" db="EMBL/GenBank/DDBJ databases">
        <title>Complete sequence of Treponema primitia strain ZAS-2.</title>
        <authorList>
            <person name="Tetu S.G."/>
            <person name="Matson E."/>
            <person name="Ren Q."/>
            <person name="Seshadri R."/>
            <person name="Elbourne L."/>
            <person name="Hassan K.A."/>
            <person name="Durkin A."/>
            <person name="Radune D."/>
            <person name="Mohamoud Y."/>
            <person name="Shay R."/>
            <person name="Jin S."/>
            <person name="Zhang X."/>
            <person name="Lucey K."/>
            <person name="Ballor N.R."/>
            <person name="Ottesen E."/>
            <person name="Rosenthal R."/>
            <person name="Allen A."/>
            <person name="Leadbetter J.R."/>
            <person name="Paulsen I.T."/>
        </authorList>
    </citation>
    <scope>NUCLEOTIDE SEQUENCE [LARGE SCALE GENOMIC DNA]</scope>
    <source>
        <strain evidence="7">ATCC BAA-887 / DSM 12427 / ZAS-2</strain>
    </source>
</reference>
<protein>
    <submittedName>
        <fullName evidence="6">Putative MCP methyltransferase, CheR-type</fullName>
    </submittedName>
</protein>
<dbReference type="InterPro" id="IPR022642">
    <property type="entry name" value="CheR_C"/>
</dbReference>
<keyword evidence="1 6" id="KW-0489">Methyltransferase</keyword>
<dbReference type="AlphaFoldDB" id="F5YNN6"/>
<accession>F5YNN6</accession>
<dbReference type="Proteomes" id="UP000009223">
    <property type="component" value="Chromosome"/>
</dbReference>
<dbReference type="PRINTS" id="PR00996">
    <property type="entry name" value="CHERMTFRASE"/>
</dbReference>
<gene>
    <name evidence="6" type="ordered locus">TREPR_1658</name>
</gene>
<dbReference type="GO" id="GO:0032259">
    <property type="term" value="P:methylation"/>
    <property type="evidence" value="ECO:0007669"/>
    <property type="project" value="UniProtKB-KW"/>
</dbReference>
<reference evidence="6 7" key="2">
    <citation type="journal article" date="2011" name="ISME J.">
        <title>RNA-seq reveals cooperative metabolic interactions between two termite-gut spirochete species in co-culture.</title>
        <authorList>
            <person name="Rosenthal A.Z."/>
            <person name="Matson E.G."/>
            <person name="Eldar A."/>
            <person name="Leadbetter J.R."/>
        </authorList>
    </citation>
    <scope>NUCLEOTIDE SEQUENCE [LARGE SCALE GENOMIC DNA]</scope>
    <source>
        <strain evidence="7">ATCC BAA-887 / DSM 12427 / ZAS-2</strain>
    </source>
</reference>
<dbReference type="GO" id="GO:0008757">
    <property type="term" value="F:S-adenosylmethionine-dependent methyltransferase activity"/>
    <property type="evidence" value="ECO:0007669"/>
    <property type="project" value="InterPro"/>
</dbReference>
<evidence type="ECO:0000256" key="2">
    <source>
        <dbReference type="ARBA" id="ARBA00022679"/>
    </source>
</evidence>
<dbReference type="OrthoDB" id="9816309at2"/>